<evidence type="ECO:0000313" key="2">
    <source>
        <dbReference type="Proteomes" id="UP000678228"/>
    </source>
</evidence>
<evidence type="ECO:0000313" key="1">
    <source>
        <dbReference type="EMBL" id="MBP3950647.1"/>
    </source>
</evidence>
<dbReference type="AlphaFoldDB" id="A0A940WUE3"/>
<sequence>MTERSHLKQFLEKVDMTMEQAEAIFDESQKIESVDEQEYIQTQTQLEELHGELEGLIRAATPEQREELNRTQQQIRQLQNHMILKKEY</sequence>
<gene>
    <name evidence="1" type="ORF">J7W16_05825</name>
</gene>
<dbReference type="EMBL" id="JAGKSQ010000002">
    <property type="protein sequence ID" value="MBP3950647.1"/>
    <property type="molecule type" value="Genomic_DNA"/>
</dbReference>
<reference evidence="1" key="1">
    <citation type="submission" date="2021-03" db="EMBL/GenBank/DDBJ databases">
        <title>Bacillus suaedae sp. nov., isolated from Suaeda aralocaspica.</title>
        <authorList>
            <person name="Lei R.F.R."/>
        </authorList>
    </citation>
    <scope>NUCLEOTIDE SEQUENCE</scope>
    <source>
        <strain evidence="1">YZJH907-2</strain>
    </source>
</reference>
<comment type="caution">
    <text evidence="1">The sequence shown here is derived from an EMBL/GenBank/DDBJ whole genome shotgun (WGS) entry which is preliminary data.</text>
</comment>
<dbReference type="RefSeq" id="WP_210596335.1">
    <property type="nucleotide sequence ID" value="NZ_JAGKSQ010000002.1"/>
</dbReference>
<protein>
    <submittedName>
        <fullName evidence="1">DUF2524 family protein</fullName>
    </submittedName>
</protein>
<keyword evidence="2" id="KW-1185">Reference proteome</keyword>
<organism evidence="1 2">
    <name type="scientific">Halalkalibacter suaedae</name>
    <dbReference type="NCBI Taxonomy" id="2822140"/>
    <lineage>
        <taxon>Bacteria</taxon>
        <taxon>Bacillati</taxon>
        <taxon>Bacillota</taxon>
        <taxon>Bacilli</taxon>
        <taxon>Bacillales</taxon>
        <taxon>Bacillaceae</taxon>
        <taxon>Halalkalibacter</taxon>
    </lineage>
</organism>
<dbReference type="InterPro" id="IPR019668">
    <property type="entry name" value="Uncharacterised_YtzC"/>
</dbReference>
<accession>A0A940WUE3</accession>
<name>A0A940WUE3_9BACI</name>
<proteinExistence type="predicted"/>
<dbReference type="Proteomes" id="UP000678228">
    <property type="component" value="Unassembled WGS sequence"/>
</dbReference>
<dbReference type="Pfam" id="PF10732">
    <property type="entry name" value="DUF2524"/>
    <property type="match status" value="1"/>
</dbReference>